<organism evidence="1">
    <name type="scientific">Culex pipiens</name>
    <name type="common">House mosquito</name>
    <dbReference type="NCBI Taxonomy" id="7175"/>
    <lineage>
        <taxon>Eukaryota</taxon>
        <taxon>Metazoa</taxon>
        <taxon>Ecdysozoa</taxon>
        <taxon>Arthropoda</taxon>
        <taxon>Hexapoda</taxon>
        <taxon>Insecta</taxon>
        <taxon>Pterygota</taxon>
        <taxon>Neoptera</taxon>
        <taxon>Endopterygota</taxon>
        <taxon>Diptera</taxon>
        <taxon>Nematocera</taxon>
        <taxon>Culicoidea</taxon>
        <taxon>Culicidae</taxon>
        <taxon>Culicinae</taxon>
        <taxon>Culicini</taxon>
        <taxon>Culex</taxon>
        <taxon>Culex</taxon>
    </lineage>
</organism>
<dbReference type="EMBL" id="HBUE01328029">
    <property type="protein sequence ID" value="CAG6591698.1"/>
    <property type="molecule type" value="Transcribed_RNA"/>
</dbReference>
<name>A0A8D8HQF7_CULPI</name>
<evidence type="ECO:0000313" key="1">
    <source>
        <dbReference type="EMBL" id="CAG6539655.1"/>
    </source>
</evidence>
<dbReference type="EMBL" id="HBUE01221381">
    <property type="protein sequence ID" value="CAG6539646.1"/>
    <property type="molecule type" value="Transcribed_RNA"/>
</dbReference>
<dbReference type="AlphaFoldDB" id="A0A8D8HQF7"/>
<dbReference type="EMBL" id="HBUE01221382">
    <property type="protein sequence ID" value="CAG6539648.1"/>
    <property type="molecule type" value="Transcribed_RNA"/>
</dbReference>
<dbReference type="EMBL" id="HBUE01221388">
    <property type="protein sequence ID" value="CAG6539655.1"/>
    <property type="molecule type" value="Transcribed_RNA"/>
</dbReference>
<dbReference type="EMBL" id="HBUE01328034">
    <property type="protein sequence ID" value="CAG6591704.1"/>
    <property type="molecule type" value="Transcribed_RNA"/>
</dbReference>
<dbReference type="EMBL" id="HBUE01328036">
    <property type="protein sequence ID" value="CAG6591705.1"/>
    <property type="molecule type" value="Transcribed_RNA"/>
</dbReference>
<dbReference type="EMBL" id="HBUE01328030">
    <property type="protein sequence ID" value="CAG6591699.1"/>
    <property type="molecule type" value="Transcribed_RNA"/>
</dbReference>
<accession>A0A8D8HQF7</accession>
<protein>
    <submittedName>
        <fullName evidence="1">(northern house mosquito) hypothetical protein</fullName>
    </submittedName>
</protein>
<reference evidence="1" key="1">
    <citation type="submission" date="2021-05" db="EMBL/GenBank/DDBJ databases">
        <authorList>
            <person name="Alioto T."/>
            <person name="Alioto T."/>
            <person name="Gomez Garrido J."/>
        </authorList>
    </citation>
    <scope>NUCLEOTIDE SEQUENCE</scope>
</reference>
<proteinExistence type="predicted"/>
<dbReference type="EMBL" id="HBUE01221386">
    <property type="protein sequence ID" value="CAG6539653.1"/>
    <property type="molecule type" value="Transcribed_RNA"/>
</dbReference>
<sequence length="226" mass="25355">MVHTLDTRLLTVRVKAETGPIVVVIAVVLNRRPWSGRGSSGISNRGSFRPERCLWTPGCRGNSSLLRPWHQIIVYSVIVIHDIENEPVWIVLKVEAITEATINWTFTVRRRGRNGQIGPIRWRRVGSSGGGGRKICPIYGGRRSKRTSVPVRRSKRQARLLLVDRWVLLRHHWRPVTDGIYHLGHSVRVGRHWLNVPAVSLGASRFICVVGGFGTASNSPAIGSFR</sequence>